<proteinExistence type="inferred from homology"/>
<dbReference type="Gene3D" id="3.40.50.620">
    <property type="entry name" value="HUPs"/>
    <property type="match status" value="1"/>
</dbReference>
<evidence type="ECO:0000256" key="1">
    <source>
        <dbReference type="ARBA" id="ARBA00008791"/>
    </source>
</evidence>
<reference evidence="4 5" key="1">
    <citation type="submission" date="2019-04" db="EMBL/GenBank/DDBJ databases">
        <title>Genome of a novel bacterium Candidatus Jettenia ecosi reconstructed from metagenome of an anammox bioreactor.</title>
        <authorList>
            <person name="Mardanov A.V."/>
            <person name="Beletsky A.V."/>
            <person name="Ravin N.V."/>
            <person name="Botchkova E.A."/>
            <person name="Litti Y.V."/>
            <person name="Nozhevnikova A.N."/>
        </authorList>
    </citation>
    <scope>NUCLEOTIDE SEQUENCE [LARGE SCALE GENOMIC DNA]</scope>
    <source>
        <strain evidence="4">J2</strain>
    </source>
</reference>
<protein>
    <recommendedName>
        <fullName evidence="2">Universal stress protein</fullName>
    </recommendedName>
</protein>
<dbReference type="EMBL" id="SULG01000006">
    <property type="protein sequence ID" value="TLD43172.1"/>
    <property type="molecule type" value="Genomic_DNA"/>
</dbReference>
<dbReference type="InterPro" id="IPR014729">
    <property type="entry name" value="Rossmann-like_a/b/a_fold"/>
</dbReference>
<keyword evidence="2" id="KW-0963">Cytoplasm</keyword>
<name>A0A533QEY0_9BACT</name>
<organism evidence="4 5">
    <name type="scientific">Candidatus Jettenia ecosi</name>
    <dbReference type="NCBI Taxonomy" id="2494326"/>
    <lineage>
        <taxon>Bacteria</taxon>
        <taxon>Pseudomonadati</taxon>
        <taxon>Planctomycetota</taxon>
        <taxon>Candidatus Brocadiia</taxon>
        <taxon>Candidatus Brocadiales</taxon>
        <taxon>Candidatus Brocadiaceae</taxon>
        <taxon>Candidatus Jettenia</taxon>
    </lineage>
</organism>
<sequence length="153" mass="17431">MIQIKNILCPIDYSIYSEKALSYAIEFAEKYGAKLYLIHVLDIRVYDMNEPELYSVDVFDKDTFDKLKDQLLKCVKEDTKGRIAIEAIVVQGVPFMEIIKASREYMIDLIVLGTHGRTGISHAIMGSVAEKVVRKAPCPVLTIRHPEHDFVMP</sequence>
<comment type="subcellular location">
    <subcellularLocation>
        <location evidence="2">Cytoplasm</location>
    </subcellularLocation>
</comment>
<dbReference type="InterPro" id="IPR006015">
    <property type="entry name" value="Universal_stress_UspA"/>
</dbReference>
<dbReference type="SUPFAM" id="SSF52402">
    <property type="entry name" value="Adenine nucleotide alpha hydrolases-like"/>
    <property type="match status" value="1"/>
</dbReference>
<dbReference type="Pfam" id="PF00582">
    <property type="entry name" value="Usp"/>
    <property type="match status" value="1"/>
</dbReference>
<evidence type="ECO:0000259" key="3">
    <source>
        <dbReference type="Pfam" id="PF00582"/>
    </source>
</evidence>
<dbReference type="PRINTS" id="PR01438">
    <property type="entry name" value="UNVRSLSTRESS"/>
</dbReference>
<dbReference type="PIRSF" id="PIRSF006276">
    <property type="entry name" value="UspA"/>
    <property type="match status" value="1"/>
</dbReference>
<comment type="similarity">
    <text evidence="1 2">Belongs to the universal stress protein A family.</text>
</comment>
<dbReference type="Proteomes" id="UP000319783">
    <property type="component" value="Unassembled WGS sequence"/>
</dbReference>
<dbReference type="CDD" id="cd00293">
    <property type="entry name" value="USP-like"/>
    <property type="match status" value="1"/>
</dbReference>
<accession>A0A533QEY0</accession>
<dbReference type="AlphaFoldDB" id="A0A533QEY0"/>
<dbReference type="PANTHER" id="PTHR46268">
    <property type="entry name" value="STRESS RESPONSE PROTEIN NHAX"/>
    <property type="match status" value="1"/>
</dbReference>
<evidence type="ECO:0000256" key="2">
    <source>
        <dbReference type="PIRNR" id="PIRNR006276"/>
    </source>
</evidence>
<comment type="caution">
    <text evidence="4">The sequence shown here is derived from an EMBL/GenBank/DDBJ whole genome shotgun (WGS) entry which is preliminary data.</text>
</comment>
<evidence type="ECO:0000313" key="5">
    <source>
        <dbReference type="Proteomes" id="UP000319783"/>
    </source>
</evidence>
<dbReference type="GO" id="GO:0005737">
    <property type="term" value="C:cytoplasm"/>
    <property type="evidence" value="ECO:0007669"/>
    <property type="project" value="UniProtKB-SubCell"/>
</dbReference>
<feature type="domain" description="UspA" evidence="3">
    <location>
        <begin position="4"/>
        <end position="144"/>
    </location>
</feature>
<dbReference type="InterPro" id="IPR006016">
    <property type="entry name" value="UspA"/>
</dbReference>
<gene>
    <name evidence="4" type="ORF">JETT_0476</name>
</gene>
<evidence type="ECO:0000313" key="4">
    <source>
        <dbReference type="EMBL" id="TLD43172.1"/>
    </source>
</evidence>
<dbReference type="PANTHER" id="PTHR46268:SF6">
    <property type="entry name" value="UNIVERSAL STRESS PROTEIN UP12"/>
    <property type="match status" value="1"/>
</dbReference>